<evidence type="ECO:0000259" key="11">
    <source>
        <dbReference type="PROSITE" id="PS50883"/>
    </source>
</evidence>
<dbReference type="Gene3D" id="3.30.70.270">
    <property type="match status" value="1"/>
</dbReference>
<dbReference type="SUPFAM" id="SSF55785">
    <property type="entry name" value="PYP-like sensor domain (PAS domain)"/>
    <property type="match status" value="1"/>
</dbReference>
<comment type="subcellular location">
    <subcellularLocation>
        <location evidence="2">Membrane</location>
        <topology evidence="2">Multi-pass membrane protein</topology>
    </subcellularLocation>
</comment>
<evidence type="ECO:0000256" key="8">
    <source>
        <dbReference type="ARBA" id="ARBA00023177"/>
    </source>
</evidence>
<feature type="transmembrane region" description="Helical" evidence="9">
    <location>
        <begin position="282"/>
        <end position="299"/>
    </location>
</feature>
<keyword evidence="5 9" id="KW-0812">Transmembrane</keyword>
<dbReference type="PROSITE" id="PS50887">
    <property type="entry name" value="GGDEF"/>
    <property type="match status" value="1"/>
</dbReference>
<dbReference type="GO" id="GO:0016020">
    <property type="term" value="C:membrane"/>
    <property type="evidence" value="ECO:0007669"/>
    <property type="project" value="UniProtKB-SubCell"/>
</dbReference>
<dbReference type="InterPro" id="IPR000014">
    <property type="entry name" value="PAS"/>
</dbReference>
<dbReference type="PROSITE" id="PS50883">
    <property type="entry name" value="EAL"/>
    <property type="match status" value="1"/>
</dbReference>
<dbReference type="InterPro" id="IPR029020">
    <property type="entry name" value="Ammonium/urea_transptr"/>
</dbReference>
<dbReference type="AlphaFoldDB" id="G4QHD2"/>
<evidence type="ECO:0000259" key="10">
    <source>
        <dbReference type="PROSITE" id="PS50112"/>
    </source>
</evidence>
<dbReference type="OrthoDB" id="9816034at2"/>
<dbReference type="Pfam" id="PF00989">
    <property type="entry name" value="PAS"/>
    <property type="match status" value="1"/>
</dbReference>
<comment type="cofactor">
    <cofactor evidence="1">
        <name>Mg(2+)</name>
        <dbReference type="ChEBI" id="CHEBI:18420"/>
    </cofactor>
</comment>
<feature type="transmembrane region" description="Helical" evidence="9">
    <location>
        <begin position="44"/>
        <end position="64"/>
    </location>
</feature>
<keyword evidence="8" id="KW-0924">Ammonia transport</keyword>
<evidence type="ECO:0000259" key="12">
    <source>
        <dbReference type="PROSITE" id="PS50887"/>
    </source>
</evidence>
<dbReference type="Pfam" id="PF00990">
    <property type="entry name" value="GGDEF"/>
    <property type="match status" value="1"/>
</dbReference>
<feature type="domain" description="EAL" evidence="11">
    <location>
        <begin position="759"/>
        <end position="1013"/>
    </location>
</feature>
<evidence type="ECO:0000256" key="2">
    <source>
        <dbReference type="ARBA" id="ARBA00004141"/>
    </source>
</evidence>
<dbReference type="STRING" id="1085623.GNIT_1647"/>
<dbReference type="NCBIfam" id="TIGR00229">
    <property type="entry name" value="sensory_box"/>
    <property type="match status" value="1"/>
</dbReference>
<feature type="transmembrane region" description="Helical" evidence="9">
    <location>
        <begin position="306"/>
        <end position="328"/>
    </location>
</feature>
<dbReference type="SUPFAM" id="SSF55073">
    <property type="entry name" value="Nucleotide cyclase"/>
    <property type="match status" value="1"/>
</dbReference>
<feature type="transmembrane region" description="Helical" evidence="9">
    <location>
        <begin position="343"/>
        <end position="365"/>
    </location>
</feature>
<dbReference type="Pfam" id="PF00563">
    <property type="entry name" value="EAL"/>
    <property type="match status" value="1"/>
</dbReference>
<evidence type="ECO:0000256" key="3">
    <source>
        <dbReference type="ARBA" id="ARBA00005887"/>
    </source>
</evidence>
<comment type="similarity">
    <text evidence="3">Belongs to the ammonia transporter channel (TC 1.A.11.2) family.</text>
</comment>
<accession>G4QHD2</accession>
<keyword evidence="6 9" id="KW-1133">Transmembrane helix</keyword>
<dbReference type="InterPro" id="IPR001905">
    <property type="entry name" value="Ammonium_transpt"/>
</dbReference>
<dbReference type="InterPro" id="IPR035919">
    <property type="entry name" value="EAL_sf"/>
</dbReference>
<sequence>MDYGWLLLSSMLVFLMQAGFLCLETGKIRSKNSINVAAKNISDFIIAAIIFWLFGFALMFGDSFNGFIGTSTLFFGANNSPYQISFFIFQMMFCGTAATILSGAVAERMSFRAYLYATILLTSIIYPISGHWAWASFYNENNIGWLQALGFVDFAGSTVVHSVGGWVALAAIIIIGPRLGRFDSAIPFPIGSNIPLSVLGTLLIWLGWFGFNGGSTLVFGDQVPGILLNTTLAAAWGGISAAAFHYYVYRYVDVTFIMNGVIAGLVAITASCHAVSPQASAIIGGIAGVILVSGTLWINKLKIDDALGVVPAHLFAGIWGTIAVAIFADLSLLDTGLSRPEQLFAQLVGIAAIGAYAFVIGFVGLKVINKIHPLRVSAEYELQGMNVSEHKASTELVDLLNNMHSQETRGNFSEPVPVEPFTEVGQIANQYNNVIQRVTDEIGKRDSAIDRFRSSEKRKSAILDSSMDSILSIDFKGNIIEFNHAAELTFGYLKQQVAGKNILSLFIPTEQQQKFVMSLEHKFAAADGLLINRRNSFRLQGHSGHLFPAEITITSTNVNDDLRNEYTWHVRDVTREVKLQTKLKQLAYSDPLTGLYNRTFLLQTLSRTLSYQIKSEGIVAVFFMDLDKFKKINDTLGHKAGDQLLNEVAHRLTQSTRNSDTIARWGGDEFVVMIAGDVNIALIHAKAREFLKVMREPMDLAGRQINIPVSIGIAVAIDEDITAEQLIQHADIAMYSAKQKGRDHFQFFHPDMAHKALKQFNFEQSIRQALQESDQFFLNYQPKIDAQRSIIGFEALVRWLHPEEGLIMPGEFIPLAEESDCIILLDKKVIHQAIEQLQVWREQNLKLLPVSINISGKHLISGNLVSFIQAELERSGLDGSLIELEITEGVLLTDFERCITVMTELKTLNISLSIDDFGTGYSSLNYLKRLPIDILKIDRSFVEECDTLKEDGQIVSTIISLAHNLELKTIAEGVETLEQFNFLLSKGCEAFQGYYFYRPLSSADICTLLKALGNSH</sequence>
<keyword evidence="4" id="KW-0813">Transport</keyword>
<dbReference type="InterPro" id="IPR029787">
    <property type="entry name" value="Nucleotide_cyclase"/>
</dbReference>
<dbReference type="NCBIfam" id="TIGR00836">
    <property type="entry name" value="amt"/>
    <property type="match status" value="1"/>
</dbReference>
<dbReference type="Gene3D" id="1.10.3430.10">
    <property type="entry name" value="Ammonium transporter AmtB like domains"/>
    <property type="match status" value="1"/>
</dbReference>
<dbReference type="InterPro" id="IPR000160">
    <property type="entry name" value="GGDEF_dom"/>
</dbReference>
<dbReference type="GO" id="GO:0006355">
    <property type="term" value="P:regulation of DNA-templated transcription"/>
    <property type="evidence" value="ECO:0007669"/>
    <property type="project" value="InterPro"/>
</dbReference>
<organism evidence="13 14">
    <name type="scientific">Glaciecola nitratireducens (strain JCM 12485 / KCTC 12276 / FR1064)</name>
    <dbReference type="NCBI Taxonomy" id="1085623"/>
    <lineage>
        <taxon>Bacteria</taxon>
        <taxon>Pseudomonadati</taxon>
        <taxon>Pseudomonadota</taxon>
        <taxon>Gammaproteobacteria</taxon>
        <taxon>Alteromonadales</taxon>
        <taxon>Alteromonadaceae</taxon>
        <taxon>Brumicola</taxon>
    </lineage>
</organism>
<dbReference type="eggNOG" id="COG5001">
    <property type="taxonomic scope" value="Bacteria"/>
</dbReference>
<feature type="transmembrane region" description="Helical" evidence="9">
    <location>
        <begin position="188"/>
        <end position="211"/>
    </location>
</feature>
<evidence type="ECO:0000313" key="13">
    <source>
        <dbReference type="EMBL" id="AEP29763.1"/>
    </source>
</evidence>
<dbReference type="PANTHER" id="PTHR44757:SF2">
    <property type="entry name" value="BIOFILM ARCHITECTURE MAINTENANCE PROTEIN MBAA"/>
    <property type="match status" value="1"/>
</dbReference>
<keyword evidence="14" id="KW-1185">Reference proteome</keyword>
<evidence type="ECO:0000256" key="7">
    <source>
        <dbReference type="ARBA" id="ARBA00023136"/>
    </source>
</evidence>
<dbReference type="CDD" id="cd00130">
    <property type="entry name" value="PAS"/>
    <property type="match status" value="1"/>
</dbReference>
<keyword evidence="7 9" id="KW-0472">Membrane</keyword>
<feature type="transmembrane region" description="Helical" evidence="9">
    <location>
        <begin position="6"/>
        <end position="23"/>
    </location>
</feature>
<dbReference type="RefSeq" id="WP_014108637.1">
    <property type="nucleotide sequence ID" value="NC_016041.1"/>
</dbReference>
<dbReference type="KEGG" id="gni:GNIT_1647"/>
<dbReference type="HOGENOM" id="CLU_000445_33_6_6"/>
<dbReference type="eggNOG" id="COG0004">
    <property type="taxonomic scope" value="Bacteria"/>
</dbReference>
<gene>
    <name evidence="13" type="ordered locus">GNIT_1647</name>
</gene>
<evidence type="ECO:0000256" key="1">
    <source>
        <dbReference type="ARBA" id="ARBA00001946"/>
    </source>
</evidence>
<dbReference type="SMART" id="SM00267">
    <property type="entry name" value="GGDEF"/>
    <property type="match status" value="1"/>
</dbReference>
<dbReference type="SUPFAM" id="SSF111352">
    <property type="entry name" value="Ammonium transporter"/>
    <property type="match status" value="1"/>
</dbReference>
<feature type="domain" description="GGDEF" evidence="12">
    <location>
        <begin position="617"/>
        <end position="750"/>
    </location>
</feature>
<dbReference type="SUPFAM" id="SSF141868">
    <property type="entry name" value="EAL domain-like"/>
    <property type="match status" value="1"/>
</dbReference>
<dbReference type="CDD" id="cd01948">
    <property type="entry name" value="EAL"/>
    <property type="match status" value="1"/>
</dbReference>
<evidence type="ECO:0000256" key="4">
    <source>
        <dbReference type="ARBA" id="ARBA00022448"/>
    </source>
</evidence>
<dbReference type="PANTHER" id="PTHR44757">
    <property type="entry name" value="DIGUANYLATE CYCLASE DGCP"/>
    <property type="match status" value="1"/>
</dbReference>
<dbReference type="Proteomes" id="UP000009282">
    <property type="component" value="Chromosome"/>
</dbReference>
<evidence type="ECO:0000256" key="9">
    <source>
        <dbReference type="SAM" id="Phobius"/>
    </source>
</evidence>
<feature type="transmembrane region" description="Helical" evidence="9">
    <location>
        <begin position="256"/>
        <end position="276"/>
    </location>
</feature>
<dbReference type="GO" id="GO:0003824">
    <property type="term" value="F:catalytic activity"/>
    <property type="evidence" value="ECO:0007669"/>
    <property type="project" value="UniProtKB-ARBA"/>
</dbReference>
<feature type="transmembrane region" description="Helical" evidence="9">
    <location>
        <begin position="226"/>
        <end position="249"/>
    </location>
</feature>
<feature type="transmembrane region" description="Helical" evidence="9">
    <location>
        <begin position="84"/>
        <end position="106"/>
    </location>
</feature>
<dbReference type="FunFam" id="3.30.70.270:FF:000001">
    <property type="entry name" value="Diguanylate cyclase domain protein"/>
    <property type="match status" value="1"/>
</dbReference>
<name>G4QHD2_GLANF</name>
<dbReference type="Pfam" id="PF00909">
    <property type="entry name" value="Ammonium_transp"/>
    <property type="match status" value="1"/>
</dbReference>
<dbReference type="InterPro" id="IPR013767">
    <property type="entry name" value="PAS_fold"/>
</dbReference>
<feature type="domain" description="PAS" evidence="10">
    <location>
        <begin position="455"/>
        <end position="526"/>
    </location>
</feature>
<protein>
    <submittedName>
        <fullName evidence="13">Diguanylate cyclase/phosphodiesterase with PAS/PAC and GAF sensor(S)</fullName>
    </submittedName>
</protein>
<dbReference type="PROSITE" id="PS50112">
    <property type="entry name" value="PAS"/>
    <property type="match status" value="1"/>
</dbReference>
<dbReference type="InterPro" id="IPR052155">
    <property type="entry name" value="Biofilm_reg_signaling"/>
</dbReference>
<dbReference type="InterPro" id="IPR024041">
    <property type="entry name" value="NH4_transpt_AmtB-like_dom"/>
</dbReference>
<dbReference type="InterPro" id="IPR035965">
    <property type="entry name" value="PAS-like_dom_sf"/>
</dbReference>
<dbReference type="Gene3D" id="3.20.20.450">
    <property type="entry name" value="EAL domain"/>
    <property type="match status" value="1"/>
</dbReference>
<feature type="transmembrane region" description="Helical" evidence="9">
    <location>
        <begin position="154"/>
        <end position="176"/>
    </location>
</feature>
<dbReference type="InterPro" id="IPR001633">
    <property type="entry name" value="EAL_dom"/>
</dbReference>
<evidence type="ECO:0000256" key="5">
    <source>
        <dbReference type="ARBA" id="ARBA00022692"/>
    </source>
</evidence>
<dbReference type="SMART" id="SM00052">
    <property type="entry name" value="EAL"/>
    <property type="match status" value="1"/>
</dbReference>
<dbReference type="InterPro" id="IPR018047">
    <property type="entry name" value="Ammonium_transpt_CS"/>
</dbReference>
<reference evidence="13 14" key="1">
    <citation type="journal article" date="2011" name="J. Bacteriol.">
        <title>Complete genome sequence of seawater bacterium Glaciecola nitratireducens FR1064T.</title>
        <authorList>
            <person name="Bian F."/>
            <person name="Qin Q.L."/>
            <person name="Xie B.B."/>
            <person name="Shu Y.L."/>
            <person name="Zhang X.Y."/>
            <person name="Yu Y."/>
            <person name="Chen B."/>
            <person name="Chen X.L."/>
            <person name="Zhou B.C."/>
            <person name="Zhang Y.Z."/>
        </authorList>
    </citation>
    <scope>NUCLEOTIDE SEQUENCE [LARGE SCALE GENOMIC DNA]</scope>
    <source>
        <strain evidence="14">JCM 12485 / KCTC 12276 / FR1064</strain>
    </source>
</reference>
<evidence type="ECO:0000313" key="14">
    <source>
        <dbReference type="Proteomes" id="UP000009282"/>
    </source>
</evidence>
<dbReference type="PROSITE" id="PS01219">
    <property type="entry name" value="AMMONIUM_TRANSP"/>
    <property type="match status" value="1"/>
</dbReference>
<evidence type="ECO:0000256" key="6">
    <source>
        <dbReference type="ARBA" id="ARBA00022989"/>
    </source>
</evidence>
<dbReference type="SMART" id="SM00091">
    <property type="entry name" value="PAS"/>
    <property type="match status" value="1"/>
</dbReference>
<dbReference type="Gene3D" id="3.30.450.20">
    <property type="entry name" value="PAS domain"/>
    <property type="match status" value="1"/>
</dbReference>
<dbReference type="EMBL" id="CP003060">
    <property type="protein sequence ID" value="AEP29763.1"/>
    <property type="molecule type" value="Genomic_DNA"/>
</dbReference>
<proteinExistence type="inferred from homology"/>
<dbReference type="InterPro" id="IPR043128">
    <property type="entry name" value="Rev_trsase/Diguanyl_cyclase"/>
</dbReference>
<feature type="transmembrane region" description="Helical" evidence="9">
    <location>
        <begin position="113"/>
        <end position="134"/>
    </location>
</feature>
<dbReference type="NCBIfam" id="TIGR00254">
    <property type="entry name" value="GGDEF"/>
    <property type="match status" value="1"/>
</dbReference>
<dbReference type="CDD" id="cd01949">
    <property type="entry name" value="GGDEF"/>
    <property type="match status" value="1"/>
</dbReference>
<dbReference type="GO" id="GO:0008519">
    <property type="term" value="F:ammonium channel activity"/>
    <property type="evidence" value="ECO:0007669"/>
    <property type="project" value="InterPro"/>
</dbReference>